<evidence type="ECO:0000259" key="7">
    <source>
        <dbReference type="PROSITE" id="PS50043"/>
    </source>
</evidence>
<feature type="domain" description="Response regulatory" evidence="8">
    <location>
        <begin position="3"/>
        <end position="119"/>
    </location>
</feature>
<gene>
    <name evidence="9" type="ORF">M3P05_07950</name>
</gene>
<protein>
    <submittedName>
        <fullName evidence="9">Response regulator</fullName>
    </submittedName>
</protein>
<dbReference type="SMART" id="SM00421">
    <property type="entry name" value="HTH_LUXR"/>
    <property type="match status" value="1"/>
</dbReference>
<dbReference type="PANTHER" id="PTHR43214:SF3">
    <property type="entry name" value="RESPONSE REGULATOR UVRY"/>
    <property type="match status" value="1"/>
</dbReference>
<evidence type="ECO:0000256" key="3">
    <source>
        <dbReference type="ARBA" id="ARBA00023015"/>
    </source>
</evidence>
<dbReference type="InterPro" id="IPR039420">
    <property type="entry name" value="WalR-like"/>
</dbReference>
<evidence type="ECO:0000256" key="5">
    <source>
        <dbReference type="ARBA" id="ARBA00023163"/>
    </source>
</evidence>
<name>A0ABT0PEZ2_9GAMM</name>
<keyword evidence="2" id="KW-0902">Two-component regulatory system</keyword>
<keyword evidence="1 6" id="KW-0597">Phosphoprotein</keyword>
<dbReference type="SUPFAM" id="SSF46894">
    <property type="entry name" value="C-terminal effector domain of the bipartite response regulators"/>
    <property type="match status" value="1"/>
</dbReference>
<reference evidence="9 10" key="1">
    <citation type="submission" date="2022-05" db="EMBL/GenBank/DDBJ databases">
        <authorList>
            <person name="Park J.-S."/>
        </authorList>
    </citation>
    <scope>NUCLEOTIDE SEQUENCE [LARGE SCALE GENOMIC DNA]</scope>
    <source>
        <strain evidence="9 10">2012CJ34-2</strain>
    </source>
</reference>
<dbReference type="Pfam" id="PF00072">
    <property type="entry name" value="Response_reg"/>
    <property type="match status" value="1"/>
</dbReference>
<comment type="caution">
    <text evidence="9">The sequence shown here is derived from an EMBL/GenBank/DDBJ whole genome shotgun (WGS) entry which is preliminary data.</text>
</comment>
<dbReference type="CDD" id="cd06170">
    <property type="entry name" value="LuxR_C_like"/>
    <property type="match status" value="1"/>
</dbReference>
<keyword evidence="4" id="KW-0238">DNA-binding</keyword>
<keyword evidence="3" id="KW-0805">Transcription regulation</keyword>
<dbReference type="InterPro" id="IPR001789">
    <property type="entry name" value="Sig_transdc_resp-reg_receiver"/>
</dbReference>
<dbReference type="SMART" id="SM00448">
    <property type="entry name" value="REC"/>
    <property type="match status" value="1"/>
</dbReference>
<organism evidence="9 10">
    <name type="scientific">Parendozoicomonas callyspongiae</name>
    <dbReference type="NCBI Taxonomy" id="2942213"/>
    <lineage>
        <taxon>Bacteria</taxon>
        <taxon>Pseudomonadati</taxon>
        <taxon>Pseudomonadota</taxon>
        <taxon>Gammaproteobacteria</taxon>
        <taxon>Oceanospirillales</taxon>
        <taxon>Endozoicomonadaceae</taxon>
        <taxon>Parendozoicomonas</taxon>
    </lineage>
</organism>
<dbReference type="EMBL" id="JAMFLX010000008">
    <property type="protein sequence ID" value="MCL6269873.1"/>
    <property type="molecule type" value="Genomic_DNA"/>
</dbReference>
<evidence type="ECO:0000256" key="6">
    <source>
        <dbReference type="PROSITE-ProRule" id="PRU00169"/>
    </source>
</evidence>
<evidence type="ECO:0000256" key="4">
    <source>
        <dbReference type="ARBA" id="ARBA00023125"/>
    </source>
</evidence>
<evidence type="ECO:0000313" key="9">
    <source>
        <dbReference type="EMBL" id="MCL6269873.1"/>
    </source>
</evidence>
<sequence>MISVLVADDHELVRCGIVRMLSDIDGIEVVGEACSGEEVQTICRELDVNIILMDVRMPGMGGLEATRRLSVSRPDIRIIALSGYEDAIHARKLLEAGAWGFLTKGDDQSEMIQAIKDVYNGRRFICASIATEMAVKSFSRRPDNPFEALSPQEFQVAMMVIDCYKPADIALKMGIGPKTVNSYRYRIFEKLGVTNDVGLTKLAIRHGVIEITTEEQ</sequence>
<dbReference type="PANTHER" id="PTHR43214">
    <property type="entry name" value="TWO-COMPONENT RESPONSE REGULATOR"/>
    <property type="match status" value="1"/>
</dbReference>
<feature type="modified residue" description="4-aspartylphosphate" evidence="6">
    <location>
        <position position="54"/>
    </location>
</feature>
<evidence type="ECO:0000256" key="1">
    <source>
        <dbReference type="ARBA" id="ARBA00022553"/>
    </source>
</evidence>
<dbReference type="PROSITE" id="PS50110">
    <property type="entry name" value="RESPONSE_REGULATORY"/>
    <property type="match status" value="1"/>
</dbReference>
<dbReference type="SUPFAM" id="SSF52172">
    <property type="entry name" value="CheY-like"/>
    <property type="match status" value="1"/>
</dbReference>
<dbReference type="InterPro" id="IPR016032">
    <property type="entry name" value="Sig_transdc_resp-reg_C-effctor"/>
</dbReference>
<dbReference type="InterPro" id="IPR000792">
    <property type="entry name" value="Tscrpt_reg_LuxR_C"/>
</dbReference>
<keyword evidence="10" id="KW-1185">Reference proteome</keyword>
<dbReference type="InterPro" id="IPR011006">
    <property type="entry name" value="CheY-like_superfamily"/>
</dbReference>
<dbReference type="InterPro" id="IPR058245">
    <property type="entry name" value="NreC/VraR/RcsB-like_REC"/>
</dbReference>
<dbReference type="Gene3D" id="3.40.50.2300">
    <property type="match status" value="1"/>
</dbReference>
<dbReference type="RefSeq" id="WP_249698977.1">
    <property type="nucleotide sequence ID" value="NZ_JAMFLX010000008.1"/>
</dbReference>
<dbReference type="Pfam" id="PF00196">
    <property type="entry name" value="GerE"/>
    <property type="match status" value="1"/>
</dbReference>
<feature type="domain" description="HTH luxR-type" evidence="7">
    <location>
        <begin position="142"/>
        <end position="207"/>
    </location>
</feature>
<accession>A0ABT0PEZ2</accession>
<dbReference type="PROSITE" id="PS50043">
    <property type="entry name" value="HTH_LUXR_2"/>
    <property type="match status" value="1"/>
</dbReference>
<keyword evidence="5" id="KW-0804">Transcription</keyword>
<proteinExistence type="predicted"/>
<dbReference type="CDD" id="cd17535">
    <property type="entry name" value="REC_NarL-like"/>
    <property type="match status" value="1"/>
</dbReference>
<dbReference type="Proteomes" id="UP001203338">
    <property type="component" value="Unassembled WGS sequence"/>
</dbReference>
<evidence type="ECO:0000259" key="8">
    <source>
        <dbReference type="PROSITE" id="PS50110"/>
    </source>
</evidence>
<evidence type="ECO:0000256" key="2">
    <source>
        <dbReference type="ARBA" id="ARBA00023012"/>
    </source>
</evidence>
<evidence type="ECO:0000313" key="10">
    <source>
        <dbReference type="Proteomes" id="UP001203338"/>
    </source>
</evidence>